<dbReference type="EMBL" id="MCFJ01000001">
    <property type="protein sequence ID" value="ORY71509.1"/>
    <property type="molecule type" value="Genomic_DNA"/>
</dbReference>
<feature type="chain" id="PRO_5012260104" description="LPXTG-domain-containing protein" evidence="3">
    <location>
        <begin position="17"/>
        <end position="417"/>
    </location>
</feature>
<dbReference type="STRING" id="1141098.A0A1Y2EIV6"/>
<keyword evidence="2" id="KW-0472">Membrane</keyword>
<gene>
    <name evidence="4" type="ORF">BCR38DRAFT_382160</name>
</gene>
<evidence type="ECO:0000256" key="2">
    <source>
        <dbReference type="SAM" id="Phobius"/>
    </source>
</evidence>
<keyword evidence="2" id="KW-1133">Transmembrane helix</keyword>
<dbReference type="Proteomes" id="UP000193689">
    <property type="component" value="Unassembled WGS sequence"/>
</dbReference>
<sequence length="417" mass="44684">MSRILVINTLLRASAALLVATGSPCGTKCGNVLDSTSTDDLVCRDSDYSQTAGVVWSNCLNCELSSPYSKEVDKSTRSDLQAMLYNMRFATSHCLFSDDEEDGSFGTNPCITTTACGPLKAAIEYDGLESNATAYGYCSLWSDLQASKCDACLTNMENAHFFLNYINVLNGACKMQPTPGLTLALEGSIFSADTVNVTTPTPTATFTASGPSGPLSLGAIVGVAVAGTAVLLGVAGFCIVANGKRRRKAYLRKREQQYKNNHWPSPGVGGEMFETPVSQKPLRGWDESPVSAGTDSTYPRYISPYSSQYNSPVSALDGPSHMNWPSEKTQNIGVALSPDGERSNDFWGDKKGKDRAEVERDEYELQEGVNNGGGQGQQYPYVSPPPPMAPTLGHPGYGRHGPTPQQSGRGTPEEDFI</sequence>
<reference evidence="4 5" key="1">
    <citation type="submission" date="2016-07" db="EMBL/GenBank/DDBJ databases">
        <title>Pervasive Adenine N6-methylation of Active Genes in Fungi.</title>
        <authorList>
            <consortium name="DOE Joint Genome Institute"/>
            <person name="Mondo S.J."/>
            <person name="Dannebaum R.O."/>
            <person name="Kuo R.C."/>
            <person name="Labutti K."/>
            <person name="Haridas S."/>
            <person name="Kuo A."/>
            <person name="Salamov A."/>
            <person name="Ahrendt S.R."/>
            <person name="Lipzen A."/>
            <person name="Sullivan W."/>
            <person name="Andreopoulos W.B."/>
            <person name="Clum A."/>
            <person name="Lindquist E."/>
            <person name="Daum C."/>
            <person name="Ramamoorthy G.K."/>
            <person name="Gryganskyi A."/>
            <person name="Culley D."/>
            <person name="Magnuson J.K."/>
            <person name="James T.Y."/>
            <person name="O'Malley M.A."/>
            <person name="Stajich J.E."/>
            <person name="Spatafora J.W."/>
            <person name="Visel A."/>
            <person name="Grigoriev I.V."/>
        </authorList>
    </citation>
    <scope>NUCLEOTIDE SEQUENCE [LARGE SCALE GENOMIC DNA]</scope>
    <source>
        <strain evidence="4 5">CBS 129021</strain>
    </source>
</reference>
<dbReference type="RefSeq" id="XP_040721101.1">
    <property type="nucleotide sequence ID" value="XM_040857423.1"/>
</dbReference>
<keyword evidence="2" id="KW-0812">Transmembrane</keyword>
<evidence type="ECO:0000313" key="5">
    <source>
        <dbReference type="Proteomes" id="UP000193689"/>
    </source>
</evidence>
<feature type="transmembrane region" description="Helical" evidence="2">
    <location>
        <begin position="217"/>
        <end position="243"/>
    </location>
</feature>
<dbReference type="AlphaFoldDB" id="A0A1Y2EIV6"/>
<feature type="region of interest" description="Disordered" evidence="1">
    <location>
        <begin position="335"/>
        <end position="417"/>
    </location>
</feature>
<dbReference type="InParanoid" id="A0A1Y2EIV6"/>
<proteinExistence type="predicted"/>
<comment type="caution">
    <text evidence="4">The sequence shown here is derived from an EMBL/GenBank/DDBJ whole genome shotgun (WGS) entry which is preliminary data.</text>
</comment>
<evidence type="ECO:0000313" key="4">
    <source>
        <dbReference type="EMBL" id="ORY71509.1"/>
    </source>
</evidence>
<evidence type="ECO:0000256" key="1">
    <source>
        <dbReference type="SAM" id="MobiDB-lite"/>
    </source>
</evidence>
<evidence type="ECO:0008006" key="6">
    <source>
        <dbReference type="Google" id="ProtNLM"/>
    </source>
</evidence>
<feature type="compositionally biased region" description="Basic and acidic residues" evidence="1">
    <location>
        <begin position="339"/>
        <end position="358"/>
    </location>
</feature>
<keyword evidence="5" id="KW-1185">Reference proteome</keyword>
<evidence type="ECO:0000256" key="3">
    <source>
        <dbReference type="SAM" id="SignalP"/>
    </source>
</evidence>
<dbReference type="OrthoDB" id="5239590at2759"/>
<keyword evidence="3" id="KW-0732">Signal</keyword>
<name>A0A1Y2EIV6_9PEZI</name>
<organism evidence="4 5">
    <name type="scientific">Pseudomassariella vexata</name>
    <dbReference type="NCBI Taxonomy" id="1141098"/>
    <lineage>
        <taxon>Eukaryota</taxon>
        <taxon>Fungi</taxon>
        <taxon>Dikarya</taxon>
        <taxon>Ascomycota</taxon>
        <taxon>Pezizomycotina</taxon>
        <taxon>Sordariomycetes</taxon>
        <taxon>Xylariomycetidae</taxon>
        <taxon>Amphisphaeriales</taxon>
        <taxon>Pseudomassariaceae</taxon>
        <taxon>Pseudomassariella</taxon>
    </lineage>
</organism>
<protein>
    <recommendedName>
        <fullName evidence="6">LPXTG-domain-containing protein</fullName>
    </recommendedName>
</protein>
<accession>A0A1Y2EIV6</accession>
<feature type="signal peptide" evidence="3">
    <location>
        <begin position="1"/>
        <end position="16"/>
    </location>
</feature>
<dbReference type="GeneID" id="63773635"/>